<gene>
    <name evidence="2" type="primary">wapA_2</name>
    <name evidence="2" type="ORF">SAMEA104719789_01748</name>
</gene>
<dbReference type="PANTHER" id="PTHR32305">
    <property type="match status" value="1"/>
</dbReference>
<sequence length="509" mass="57087">MKKVVINGQTSAIINHTDNYTAYISLYFVVQKGRFTKHYFEGSSRIVSKLGEGTFVHKNTGIMAGGIDYIRQSAQMQEARDNYIRGLKVPPGPPTQHGIYASPEWTGQPYPSLGWQNIRQDQEPPEGWPRPPKFNEPGDVPGPPVQYGDPITPQTVKAGYGFVDNGIIEENLYFYHPDHLGSSSYITDREGRITQHTEYIAFGEVLFEEHSTSRTMPYLFNGKELDSETGLYYYGARYYDPKTSIFVNVDPLAEIQPNKTPYHFVSNNPINRVDPTGMLDNPIYDEDGNFLGTDDKGLQGKAIVMNKDNFTQGMSHEDALSHSLGAEGLNEGGLDKLLSHKSTLSSRVDWKGYVTFGEAIDHYHYGNGEPLYVDLSKINFKSSRLSVDDFTSRGTNSLSVNFFMTDTHPLNSNILWYPGESNLGNVFGTLRVNLESTNGSISLQNYERYGGGFDRFDFNRADQFIADRLRRGGSPTPYNFYGYGKGSINLTKPKIFTSDNPGLKKPGEF</sequence>
<dbReference type="Proteomes" id="UP000262142">
    <property type="component" value="Unassembled WGS sequence"/>
</dbReference>
<reference evidence="2 3" key="1">
    <citation type="submission" date="2018-09" db="EMBL/GenBank/DDBJ databases">
        <authorList>
            <consortium name="Pathogen Informatics"/>
        </authorList>
    </citation>
    <scope>NUCLEOTIDE SEQUENCE [LARGE SCALE GENOMIC DNA]</scope>
    <source>
        <strain evidence="2 3">OH-22767</strain>
    </source>
</reference>
<feature type="region of interest" description="Disordered" evidence="1">
    <location>
        <begin position="118"/>
        <end position="143"/>
    </location>
</feature>
<dbReference type="PANTHER" id="PTHR32305:SF15">
    <property type="entry name" value="PROTEIN RHSA-RELATED"/>
    <property type="match status" value="1"/>
</dbReference>
<dbReference type="InterPro" id="IPR050708">
    <property type="entry name" value="T6SS_VgrG/RHS"/>
</dbReference>
<keyword evidence="3" id="KW-1185">Reference proteome</keyword>
<dbReference type="AlphaFoldDB" id="A0A383U319"/>
<evidence type="ECO:0000313" key="3">
    <source>
        <dbReference type="Proteomes" id="UP000262142"/>
    </source>
</evidence>
<feature type="compositionally biased region" description="Pro residues" evidence="1">
    <location>
        <begin position="126"/>
        <end position="143"/>
    </location>
</feature>
<evidence type="ECO:0000313" key="2">
    <source>
        <dbReference type="EMBL" id="SZD74322.1"/>
    </source>
</evidence>
<dbReference type="RefSeq" id="WP_119059887.1">
    <property type="nucleotide sequence ID" value="NZ_UNSC01000011.1"/>
</dbReference>
<accession>A0A383U319</accession>
<dbReference type="NCBIfam" id="TIGR03696">
    <property type="entry name" value="Rhs_assc_core"/>
    <property type="match status" value="1"/>
</dbReference>
<protein>
    <submittedName>
        <fullName evidence="2">Cell wall-associated polypeptide CWBP200</fullName>
    </submittedName>
</protein>
<proteinExistence type="predicted"/>
<organism evidence="2 3">
    <name type="scientific">Candidatus Ornithobacterium hominis</name>
    <dbReference type="NCBI Taxonomy" id="2497989"/>
    <lineage>
        <taxon>Bacteria</taxon>
        <taxon>Pseudomonadati</taxon>
        <taxon>Bacteroidota</taxon>
        <taxon>Flavobacteriia</taxon>
        <taxon>Flavobacteriales</taxon>
        <taxon>Weeksellaceae</taxon>
        <taxon>Ornithobacterium</taxon>
    </lineage>
</organism>
<dbReference type="Gene3D" id="2.180.10.10">
    <property type="entry name" value="RHS repeat-associated core"/>
    <property type="match status" value="1"/>
</dbReference>
<dbReference type="InterPro" id="IPR022385">
    <property type="entry name" value="Rhs_assc_core"/>
</dbReference>
<dbReference type="EMBL" id="UNSC01000011">
    <property type="protein sequence ID" value="SZD74322.1"/>
    <property type="molecule type" value="Genomic_DNA"/>
</dbReference>
<dbReference type="OrthoDB" id="2972467at2"/>
<evidence type="ECO:0000256" key="1">
    <source>
        <dbReference type="SAM" id="MobiDB-lite"/>
    </source>
</evidence>
<name>A0A383U319_9FLAO</name>